<sequence>MFQKLDPEILYTRQERIGRGSFGEVFKGIDNKTGQVVAIKIIDLEQAEDEIDDIQKEIQILSQCESEYVTKYYGSYLKGSKLWIVMEYLGGGSALDLRECVKLDENQISIIIKGVLKGLEYLHQEKKIHRDIKCANCLLATNGDVKIADFGVAGQLTATIQKRLSFVGTPFWMAPEVIKQASYDSKADIWSLGITAIELANGDPPYSDLHPIRVLFLIPKNPPATLNGKEWSKQFKDFVEVCLNKNPANRPSAKDLLKHPFIKKAKKNSYLLEAIERVQQKNANRILSSDSDHDDDQNGPNNSESGWDYATVRENPMNGTIRGAAFNQETQGASSFQENVRPQSQSPGGDSQSDMSISGTVVVKSGQNGEMNKLVSQLKRSSLTSDSSGSGSSGTRIYDTAPIVEDHLYPEEPIEPTTLVIGSPSIKSNLSGSSNGSQNGVRRNRIQQSRPAQLSPNDNTLLYTIEKLSKTRHAGPSLESLASSLKAAERLSPGICDKVVRELLASLTSPQIPRHTLDAAIQQLTQTRHS</sequence>
<accession>A0AC35UC18</accession>
<reference evidence="2" key="1">
    <citation type="submission" date="2016-11" db="UniProtKB">
        <authorList>
            <consortium name="WormBaseParasite"/>
        </authorList>
    </citation>
    <scope>IDENTIFICATION</scope>
    <source>
        <strain evidence="2">KR3021</strain>
    </source>
</reference>
<protein>
    <submittedName>
        <fullName evidence="2">Protein kinase domain-containing protein</fullName>
    </submittedName>
</protein>
<evidence type="ECO:0000313" key="2">
    <source>
        <dbReference type="WBParaSite" id="RSKR_0000990400.1"/>
    </source>
</evidence>
<evidence type="ECO:0000313" key="1">
    <source>
        <dbReference type="Proteomes" id="UP000095286"/>
    </source>
</evidence>
<dbReference type="Proteomes" id="UP000095286">
    <property type="component" value="Unplaced"/>
</dbReference>
<name>A0AC35UC18_9BILA</name>
<organism evidence="1 2">
    <name type="scientific">Rhabditophanes sp. KR3021</name>
    <dbReference type="NCBI Taxonomy" id="114890"/>
    <lineage>
        <taxon>Eukaryota</taxon>
        <taxon>Metazoa</taxon>
        <taxon>Ecdysozoa</taxon>
        <taxon>Nematoda</taxon>
        <taxon>Chromadorea</taxon>
        <taxon>Rhabditida</taxon>
        <taxon>Tylenchina</taxon>
        <taxon>Panagrolaimomorpha</taxon>
        <taxon>Strongyloidoidea</taxon>
        <taxon>Alloionematidae</taxon>
        <taxon>Rhabditophanes</taxon>
    </lineage>
</organism>
<dbReference type="WBParaSite" id="RSKR_0000990400.1">
    <property type="protein sequence ID" value="RSKR_0000990400.1"/>
    <property type="gene ID" value="RSKR_0000990400"/>
</dbReference>
<proteinExistence type="predicted"/>